<dbReference type="InterPro" id="IPR036390">
    <property type="entry name" value="WH_DNA-bd_sf"/>
</dbReference>
<dbReference type="FunFam" id="1.10.10.10:FF:000001">
    <property type="entry name" value="LysR family transcriptional regulator"/>
    <property type="match status" value="1"/>
</dbReference>
<comment type="similarity">
    <text evidence="1">Belongs to the LysR transcriptional regulatory family.</text>
</comment>
<keyword evidence="4" id="KW-0804">Transcription</keyword>
<organism evidence="6 7">
    <name type="scientific">Pseudomonas gessardii</name>
    <dbReference type="NCBI Taxonomy" id="78544"/>
    <lineage>
        <taxon>Bacteria</taxon>
        <taxon>Pseudomonadati</taxon>
        <taxon>Pseudomonadota</taxon>
        <taxon>Gammaproteobacteria</taxon>
        <taxon>Pseudomonadales</taxon>
        <taxon>Pseudomonadaceae</taxon>
        <taxon>Pseudomonas</taxon>
    </lineage>
</organism>
<dbReference type="RefSeq" id="WP_169898178.1">
    <property type="nucleotide sequence ID" value="NZ_JAAQYP010000027.1"/>
</dbReference>
<dbReference type="InterPro" id="IPR058163">
    <property type="entry name" value="LysR-type_TF_proteobact-type"/>
</dbReference>
<dbReference type="InterPro" id="IPR036388">
    <property type="entry name" value="WH-like_DNA-bd_sf"/>
</dbReference>
<evidence type="ECO:0000256" key="4">
    <source>
        <dbReference type="ARBA" id="ARBA00023163"/>
    </source>
</evidence>
<sequence>MAAPGLSKAPKLNGAHLSNLHTFLVAARHLSFARAADELCLTASAVSHRIARLEEELSLKLFHRLPRKVDLTDDGERIFKVMQHTMDTLSEAVQERSDTQIEGQLCFYARPSVAQCWLVPRLADFTARYPRIQLDVRVGNEPIDYRTRRIDLVLCYSNGEHPGLESIRLMPERMAPVCSPQYAQAHGLIGHPERLAHCTVLHDVAAWDNIAFDAEWRLWLDAVGDHSELPNRFMTFDRSDLSTLAAINHAGVAIGREQLVRKRVQDGELVLPFGGFSEAVNYGYYLVHPAHETLPRRLKALIDWLTEQALSSQRPA</sequence>
<proteinExistence type="inferred from homology"/>
<gene>
    <name evidence="6" type="primary">dsdC</name>
    <name evidence="6" type="ORF">HBO33_16990</name>
</gene>
<dbReference type="Pfam" id="PF00126">
    <property type="entry name" value="HTH_1"/>
    <property type="match status" value="1"/>
</dbReference>
<evidence type="ECO:0000259" key="5">
    <source>
        <dbReference type="PROSITE" id="PS50931"/>
    </source>
</evidence>
<dbReference type="Gene3D" id="3.40.190.10">
    <property type="entry name" value="Periplasmic binding protein-like II"/>
    <property type="match status" value="2"/>
</dbReference>
<dbReference type="SUPFAM" id="SSF46785">
    <property type="entry name" value="Winged helix' DNA-binding domain"/>
    <property type="match status" value="1"/>
</dbReference>
<dbReference type="PANTHER" id="PTHR30537:SF32">
    <property type="entry name" value="HTH-TYPE TRANSCRIPTIONAL REGULATOR DSDC"/>
    <property type="match status" value="1"/>
</dbReference>
<accession>A0A7Y1MR70</accession>
<evidence type="ECO:0000313" key="6">
    <source>
        <dbReference type="EMBL" id="NNA96869.1"/>
    </source>
</evidence>
<dbReference type="Pfam" id="PF03466">
    <property type="entry name" value="LysR_substrate"/>
    <property type="match status" value="1"/>
</dbReference>
<dbReference type="PRINTS" id="PR00039">
    <property type="entry name" value="HTHLYSR"/>
</dbReference>
<feature type="domain" description="HTH lysR-type" evidence="5">
    <location>
        <begin position="20"/>
        <end position="72"/>
    </location>
</feature>
<evidence type="ECO:0000256" key="2">
    <source>
        <dbReference type="ARBA" id="ARBA00023015"/>
    </source>
</evidence>
<reference evidence="6 7" key="1">
    <citation type="journal article" date="2020" name="Front. Microbiol.">
        <title>Genetic Organization of the aprX-lipA2 Operon Affects the Proteolytic Potential of Pseudomonas Species in Milk.</title>
        <authorList>
            <person name="Maier C."/>
            <person name="Huptas C."/>
            <person name="von Neubeck M."/>
            <person name="Scherer S."/>
            <person name="Wenning M."/>
            <person name="Lucking G."/>
        </authorList>
    </citation>
    <scope>NUCLEOTIDE SEQUENCE [LARGE SCALE GENOMIC DNA]</scope>
    <source>
        <strain evidence="6 7">G4779</strain>
    </source>
</reference>
<dbReference type="EMBL" id="JAAQYP010000027">
    <property type="protein sequence ID" value="NNA96869.1"/>
    <property type="molecule type" value="Genomic_DNA"/>
</dbReference>
<dbReference type="AlphaFoldDB" id="A0A7Y1MR70"/>
<evidence type="ECO:0000256" key="3">
    <source>
        <dbReference type="ARBA" id="ARBA00023125"/>
    </source>
</evidence>
<dbReference type="GO" id="GO:0003700">
    <property type="term" value="F:DNA-binding transcription factor activity"/>
    <property type="evidence" value="ECO:0007669"/>
    <property type="project" value="InterPro"/>
</dbReference>
<protein>
    <submittedName>
        <fullName evidence="6">DNA-binding transcriptional regulator DsdC</fullName>
    </submittedName>
</protein>
<dbReference type="NCBIfam" id="NF007491">
    <property type="entry name" value="PRK10086.1"/>
    <property type="match status" value="1"/>
</dbReference>
<keyword evidence="2" id="KW-0805">Transcription regulation</keyword>
<dbReference type="Gene3D" id="1.10.10.10">
    <property type="entry name" value="Winged helix-like DNA-binding domain superfamily/Winged helix DNA-binding domain"/>
    <property type="match status" value="1"/>
</dbReference>
<dbReference type="CDD" id="cd08432">
    <property type="entry name" value="PBP2_GcdR_TrpI_HvrB_AmpR_like"/>
    <property type="match status" value="1"/>
</dbReference>
<dbReference type="GO" id="GO:0006351">
    <property type="term" value="P:DNA-templated transcription"/>
    <property type="evidence" value="ECO:0007669"/>
    <property type="project" value="TreeGrafter"/>
</dbReference>
<dbReference type="InterPro" id="IPR005119">
    <property type="entry name" value="LysR_subst-bd"/>
</dbReference>
<evidence type="ECO:0000256" key="1">
    <source>
        <dbReference type="ARBA" id="ARBA00009437"/>
    </source>
</evidence>
<keyword evidence="3 6" id="KW-0238">DNA-binding</keyword>
<dbReference type="GO" id="GO:0043565">
    <property type="term" value="F:sequence-specific DNA binding"/>
    <property type="evidence" value="ECO:0007669"/>
    <property type="project" value="TreeGrafter"/>
</dbReference>
<dbReference type="Proteomes" id="UP000542111">
    <property type="component" value="Unassembled WGS sequence"/>
</dbReference>
<dbReference type="PROSITE" id="PS50931">
    <property type="entry name" value="HTH_LYSR"/>
    <property type="match status" value="1"/>
</dbReference>
<dbReference type="PANTHER" id="PTHR30537">
    <property type="entry name" value="HTH-TYPE TRANSCRIPTIONAL REGULATOR"/>
    <property type="match status" value="1"/>
</dbReference>
<evidence type="ECO:0000313" key="7">
    <source>
        <dbReference type="Proteomes" id="UP000542111"/>
    </source>
</evidence>
<dbReference type="InterPro" id="IPR000847">
    <property type="entry name" value="LysR_HTH_N"/>
</dbReference>
<name>A0A7Y1MR70_9PSED</name>
<dbReference type="SUPFAM" id="SSF53850">
    <property type="entry name" value="Periplasmic binding protein-like II"/>
    <property type="match status" value="1"/>
</dbReference>
<comment type="caution">
    <text evidence="6">The sequence shown here is derived from an EMBL/GenBank/DDBJ whole genome shotgun (WGS) entry which is preliminary data.</text>
</comment>